<dbReference type="Pfam" id="PF25917">
    <property type="entry name" value="BSH_RND"/>
    <property type="match status" value="1"/>
</dbReference>
<dbReference type="Pfam" id="PF25967">
    <property type="entry name" value="RND-MFP_C"/>
    <property type="match status" value="1"/>
</dbReference>
<dbReference type="Gene3D" id="1.10.287.470">
    <property type="entry name" value="Helix hairpin bin"/>
    <property type="match status" value="1"/>
</dbReference>
<keyword evidence="9" id="KW-1185">Reference proteome</keyword>
<evidence type="ECO:0000259" key="6">
    <source>
        <dbReference type="Pfam" id="PF25944"/>
    </source>
</evidence>
<dbReference type="InterPro" id="IPR058627">
    <property type="entry name" value="MdtA-like_C"/>
</dbReference>
<sequence length="432" mass="44971">MPFLLNAGRPAATGSLTLASSPARPALTARLHPAWVRTCMAALCLGSLVACSGKDQPAQAGAGNKPAGEPTVGVVVLATESQTLSTELPGRTAAFQNADIRPQVNGIVQKRLFTEGALVQAGQPLYQVDPATYEAAQASAQAALAKAQATARTAQVNAKRNAELVEIDAISRQVFDESQAAVQQTQADVGVAQAALDTARINVRYTRILAPISGRIGLSAVTAGALVTANQANALATIQQLDPIQVDITQSSAELLQLRRQWQEGKFTRVGTQQAKVRLVLEDGSTYPVEGSLQFTGTAVNPTSGAITLRATFPNPEHVLMPGMYVRAQLATSVAPQALLLPQEAVVRNPAGEPSVQVVGEDNKLTKRPVELGQAVGNRWLVISGVKAGEKVMVDGFQKARVGQTVKPLVVQPRDKAAPAGAAPASSAAASS</sequence>
<evidence type="ECO:0000259" key="5">
    <source>
        <dbReference type="Pfam" id="PF25917"/>
    </source>
</evidence>
<accession>A0A7X0PFY1</accession>
<name>A0A7X0PFY1_9BURK</name>
<feature type="domain" description="Multidrug resistance protein MdtA-like alpha-helical hairpin" evidence="4">
    <location>
        <begin position="137"/>
        <end position="206"/>
    </location>
</feature>
<feature type="domain" description="Multidrug resistance protein MdtA-like C-terminal permuted SH3" evidence="7">
    <location>
        <begin position="337"/>
        <end position="399"/>
    </location>
</feature>
<dbReference type="AlphaFoldDB" id="A0A7X0PFY1"/>
<evidence type="ECO:0000259" key="7">
    <source>
        <dbReference type="Pfam" id="PF25967"/>
    </source>
</evidence>
<proteinExistence type="inferred from homology"/>
<reference evidence="8 9" key="1">
    <citation type="submission" date="2020-08" db="EMBL/GenBank/DDBJ databases">
        <title>Functional genomics of gut bacteria from endangered species of beetles.</title>
        <authorList>
            <person name="Carlos-Shanley C."/>
        </authorList>
    </citation>
    <scope>NUCLEOTIDE SEQUENCE [LARGE SCALE GENOMIC DNA]</scope>
    <source>
        <strain evidence="8 9">S00198</strain>
    </source>
</reference>
<dbReference type="FunFam" id="2.40.420.20:FF:000001">
    <property type="entry name" value="Efflux RND transporter periplasmic adaptor subunit"/>
    <property type="match status" value="1"/>
</dbReference>
<dbReference type="InterPro" id="IPR058624">
    <property type="entry name" value="MdtA-like_HH"/>
</dbReference>
<comment type="caution">
    <text evidence="8">The sequence shown here is derived from an EMBL/GenBank/DDBJ whole genome shotgun (WGS) entry which is preliminary data.</text>
</comment>
<evidence type="ECO:0000313" key="9">
    <source>
        <dbReference type="Proteomes" id="UP000575083"/>
    </source>
</evidence>
<dbReference type="Gene3D" id="2.40.420.20">
    <property type="match status" value="1"/>
</dbReference>
<feature type="compositionally biased region" description="Low complexity" evidence="3">
    <location>
        <begin position="418"/>
        <end position="432"/>
    </location>
</feature>
<protein>
    <submittedName>
        <fullName evidence="8">Membrane fusion protein (Multidrug efflux system)</fullName>
    </submittedName>
</protein>
<gene>
    <name evidence="8" type="ORF">HNP48_003572</name>
</gene>
<dbReference type="GO" id="GO:0005886">
    <property type="term" value="C:plasma membrane"/>
    <property type="evidence" value="ECO:0007669"/>
    <property type="project" value="TreeGrafter"/>
</dbReference>
<evidence type="ECO:0000256" key="2">
    <source>
        <dbReference type="ARBA" id="ARBA00009477"/>
    </source>
</evidence>
<dbReference type="GO" id="GO:0046677">
    <property type="term" value="P:response to antibiotic"/>
    <property type="evidence" value="ECO:0007669"/>
    <property type="project" value="TreeGrafter"/>
</dbReference>
<comment type="similarity">
    <text evidence="2">Belongs to the membrane fusion protein (MFP) (TC 8.A.1) family.</text>
</comment>
<dbReference type="InterPro" id="IPR058625">
    <property type="entry name" value="MdtA-like_BSH"/>
</dbReference>
<evidence type="ECO:0000256" key="1">
    <source>
        <dbReference type="ARBA" id="ARBA00004196"/>
    </source>
</evidence>
<dbReference type="PANTHER" id="PTHR30158">
    <property type="entry name" value="ACRA/E-RELATED COMPONENT OF DRUG EFFLUX TRANSPORTER"/>
    <property type="match status" value="1"/>
</dbReference>
<evidence type="ECO:0000259" key="4">
    <source>
        <dbReference type="Pfam" id="PF25876"/>
    </source>
</evidence>
<dbReference type="GO" id="GO:0022857">
    <property type="term" value="F:transmembrane transporter activity"/>
    <property type="evidence" value="ECO:0007669"/>
    <property type="project" value="InterPro"/>
</dbReference>
<feature type="region of interest" description="Disordered" evidence="3">
    <location>
        <begin position="413"/>
        <end position="432"/>
    </location>
</feature>
<evidence type="ECO:0000313" key="8">
    <source>
        <dbReference type="EMBL" id="MBB6560884.1"/>
    </source>
</evidence>
<dbReference type="InterPro" id="IPR006143">
    <property type="entry name" value="RND_pump_MFP"/>
</dbReference>
<feature type="domain" description="Multidrug resistance protein MdtA-like barrel-sandwich hybrid" evidence="5">
    <location>
        <begin position="97"/>
        <end position="239"/>
    </location>
</feature>
<dbReference type="Pfam" id="PF25876">
    <property type="entry name" value="HH_MFP_RND"/>
    <property type="match status" value="1"/>
</dbReference>
<comment type="subcellular location">
    <subcellularLocation>
        <location evidence="1">Cell envelope</location>
    </subcellularLocation>
</comment>
<dbReference type="EMBL" id="JACHLK010000007">
    <property type="protein sequence ID" value="MBB6560884.1"/>
    <property type="molecule type" value="Genomic_DNA"/>
</dbReference>
<dbReference type="RefSeq" id="WP_260420276.1">
    <property type="nucleotide sequence ID" value="NZ_JACHLK010000007.1"/>
</dbReference>
<dbReference type="Proteomes" id="UP000575083">
    <property type="component" value="Unassembled WGS sequence"/>
</dbReference>
<organism evidence="8 9">
    <name type="scientific">Acidovorax soli</name>
    <dbReference type="NCBI Taxonomy" id="592050"/>
    <lineage>
        <taxon>Bacteria</taxon>
        <taxon>Pseudomonadati</taxon>
        <taxon>Pseudomonadota</taxon>
        <taxon>Betaproteobacteria</taxon>
        <taxon>Burkholderiales</taxon>
        <taxon>Comamonadaceae</taxon>
        <taxon>Acidovorax</taxon>
    </lineage>
</organism>
<dbReference type="SUPFAM" id="SSF111369">
    <property type="entry name" value="HlyD-like secretion proteins"/>
    <property type="match status" value="1"/>
</dbReference>
<dbReference type="Gene3D" id="2.40.50.100">
    <property type="match status" value="1"/>
</dbReference>
<dbReference type="NCBIfam" id="TIGR01730">
    <property type="entry name" value="RND_mfp"/>
    <property type="match status" value="1"/>
</dbReference>
<dbReference type="InterPro" id="IPR058626">
    <property type="entry name" value="MdtA-like_b-barrel"/>
</dbReference>
<feature type="domain" description="Multidrug resistance protein MdtA-like beta-barrel" evidence="6">
    <location>
        <begin position="243"/>
        <end position="331"/>
    </location>
</feature>
<dbReference type="Gene3D" id="2.40.30.170">
    <property type="match status" value="1"/>
</dbReference>
<dbReference type="PANTHER" id="PTHR30158:SF3">
    <property type="entry name" value="MULTIDRUG EFFLUX PUMP SUBUNIT ACRA-RELATED"/>
    <property type="match status" value="1"/>
</dbReference>
<evidence type="ECO:0000256" key="3">
    <source>
        <dbReference type="SAM" id="MobiDB-lite"/>
    </source>
</evidence>
<dbReference type="Pfam" id="PF25944">
    <property type="entry name" value="Beta-barrel_RND"/>
    <property type="match status" value="1"/>
</dbReference>
<dbReference type="GO" id="GO:0030313">
    <property type="term" value="C:cell envelope"/>
    <property type="evidence" value="ECO:0007669"/>
    <property type="project" value="UniProtKB-SubCell"/>
</dbReference>